<dbReference type="AlphaFoldDB" id="A0A2K2CH65"/>
<sequence length="70" mass="7912">MKLRKAGWRFSCEELDKIMTLLTVLFFCFLAFDEVGTARRHACSPLCQVRGRGCLSGVHLSLSRTHRSPA</sequence>
<dbReference type="Gramene" id="PNT61384">
    <property type="protein sequence ID" value="PNT61384"/>
    <property type="gene ID" value="BRADI_5g14636v3"/>
</dbReference>
<evidence type="ECO:0000313" key="3">
    <source>
        <dbReference type="Proteomes" id="UP000008810"/>
    </source>
</evidence>
<name>A0A2K2CH65_BRADI</name>
<protein>
    <submittedName>
        <fullName evidence="1 2">Uncharacterized protein</fullName>
    </submittedName>
</protein>
<proteinExistence type="predicted"/>
<dbReference type="Proteomes" id="UP000008810">
    <property type="component" value="Chromosome 5"/>
</dbReference>
<evidence type="ECO:0000313" key="1">
    <source>
        <dbReference type="EMBL" id="PNT61384.1"/>
    </source>
</evidence>
<keyword evidence="3" id="KW-1185">Reference proteome</keyword>
<evidence type="ECO:0000313" key="2">
    <source>
        <dbReference type="EnsemblPlants" id="PNT61384"/>
    </source>
</evidence>
<reference evidence="2" key="3">
    <citation type="submission" date="2018-08" db="UniProtKB">
        <authorList>
            <consortium name="EnsemblPlants"/>
        </authorList>
    </citation>
    <scope>IDENTIFICATION</scope>
    <source>
        <strain evidence="2">cv. Bd21</strain>
    </source>
</reference>
<organism evidence="1">
    <name type="scientific">Brachypodium distachyon</name>
    <name type="common">Purple false brome</name>
    <name type="synonym">Trachynia distachya</name>
    <dbReference type="NCBI Taxonomy" id="15368"/>
    <lineage>
        <taxon>Eukaryota</taxon>
        <taxon>Viridiplantae</taxon>
        <taxon>Streptophyta</taxon>
        <taxon>Embryophyta</taxon>
        <taxon>Tracheophyta</taxon>
        <taxon>Spermatophyta</taxon>
        <taxon>Magnoliopsida</taxon>
        <taxon>Liliopsida</taxon>
        <taxon>Poales</taxon>
        <taxon>Poaceae</taxon>
        <taxon>BOP clade</taxon>
        <taxon>Pooideae</taxon>
        <taxon>Stipodae</taxon>
        <taxon>Brachypodieae</taxon>
        <taxon>Brachypodium</taxon>
    </lineage>
</organism>
<dbReference type="EnsemblPlants" id="PNT61384">
    <property type="protein sequence ID" value="PNT61384"/>
    <property type="gene ID" value="BRADI_5g14636v3"/>
</dbReference>
<dbReference type="EMBL" id="CM000884">
    <property type="protein sequence ID" value="PNT61384.1"/>
    <property type="molecule type" value="Genomic_DNA"/>
</dbReference>
<accession>A0A2K2CH65</accession>
<reference evidence="1" key="2">
    <citation type="submission" date="2017-06" db="EMBL/GenBank/DDBJ databases">
        <title>WGS assembly of Brachypodium distachyon.</title>
        <authorList>
            <consortium name="The International Brachypodium Initiative"/>
            <person name="Lucas S."/>
            <person name="Harmon-Smith M."/>
            <person name="Lail K."/>
            <person name="Tice H."/>
            <person name="Grimwood J."/>
            <person name="Bruce D."/>
            <person name="Barry K."/>
            <person name="Shu S."/>
            <person name="Lindquist E."/>
            <person name="Wang M."/>
            <person name="Pitluck S."/>
            <person name="Vogel J.P."/>
            <person name="Garvin D.F."/>
            <person name="Mockler T.C."/>
            <person name="Schmutz J."/>
            <person name="Rokhsar D."/>
            <person name="Bevan M.W."/>
        </authorList>
    </citation>
    <scope>NUCLEOTIDE SEQUENCE</scope>
    <source>
        <strain evidence="1">Bd21</strain>
    </source>
</reference>
<dbReference type="InParanoid" id="A0A2K2CH65"/>
<gene>
    <name evidence="1" type="ORF">BRADI_5g14636v3</name>
</gene>
<reference evidence="1 2" key="1">
    <citation type="journal article" date="2010" name="Nature">
        <title>Genome sequencing and analysis of the model grass Brachypodium distachyon.</title>
        <authorList>
            <consortium name="International Brachypodium Initiative"/>
        </authorList>
    </citation>
    <scope>NUCLEOTIDE SEQUENCE [LARGE SCALE GENOMIC DNA]</scope>
    <source>
        <strain evidence="1 2">Bd21</strain>
    </source>
</reference>